<dbReference type="PANTHER" id="PTHR43289:SF6">
    <property type="entry name" value="SERINE_THREONINE-PROTEIN KINASE NEKL-3"/>
    <property type="match status" value="1"/>
</dbReference>
<sequence length="417" mass="42863">MTTAPERPAVDDALVGTRLGDRYDITALIGRGGMASVYRALDTALGREVAVKVFVVGEGIDDPERRRSETALLASLAHPALVTLHDAARDASTGHEFLVMELVDGPNLREHLRVQGPLGTAEAAGMLVDLAEALHAIHARGIVHRDLKPANVLLAPSVLPSRPWHAKLADFGIARLIDDSRLTAAGVLIGTPGYVSPEQVRGEGAGAASDVYALGLLALEARTGEQAFPGPGIEAASARLVHDPHVPAELGREWRELISAMTARDPADRPTALEVASRAGALPAAAAGAARDAGPATVATPATGSSSTTPSEEEATSPDATAPTKLMPAGEGNRDAGSDRRAADGRGSRSGRSDRSGRLGRWLVPALIAAVLAVAALTVLPIVIQAGGGGEPTPSPLPAVPGELGVHLEQLEEAVIP</sequence>
<proteinExistence type="predicted"/>
<dbReference type="InterPro" id="IPR017441">
    <property type="entry name" value="Protein_kinase_ATP_BS"/>
</dbReference>
<feature type="binding site" evidence="7">
    <location>
        <position position="52"/>
    </location>
    <ligand>
        <name>ATP</name>
        <dbReference type="ChEBI" id="CHEBI:30616"/>
    </ligand>
</feature>
<dbReference type="InterPro" id="IPR008271">
    <property type="entry name" value="Ser/Thr_kinase_AS"/>
</dbReference>
<dbReference type="InterPro" id="IPR000719">
    <property type="entry name" value="Prot_kinase_dom"/>
</dbReference>
<evidence type="ECO:0000256" key="5">
    <source>
        <dbReference type="ARBA" id="ARBA00022777"/>
    </source>
</evidence>
<dbReference type="EMBL" id="WJIF01000002">
    <property type="protein sequence ID" value="MRG59173.1"/>
    <property type="molecule type" value="Genomic_DNA"/>
</dbReference>
<keyword evidence="12" id="KW-1185">Reference proteome</keyword>
<evidence type="ECO:0000256" key="1">
    <source>
        <dbReference type="ARBA" id="ARBA00012513"/>
    </source>
</evidence>
<dbReference type="RefSeq" id="WP_153683625.1">
    <property type="nucleotide sequence ID" value="NZ_WJIF01000002.1"/>
</dbReference>
<dbReference type="InterPro" id="IPR011009">
    <property type="entry name" value="Kinase-like_dom_sf"/>
</dbReference>
<evidence type="ECO:0000256" key="8">
    <source>
        <dbReference type="SAM" id="MobiDB-lite"/>
    </source>
</evidence>
<dbReference type="Gene3D" id="3.30.200.20">
    <property type="entry name" value="Phosphorylase Kinase, domain 1"/>
    <property type="match status" value="1"/>
</dbReference>
<feature type="domain" description="Protein kinase" evidence="10">
    <location>
        <begin position="23"/>
        <end position="282"/>
    </location>
</feature>
<dbReference type="GO" id="GO:0004674">
    <property type="term" value="F:protein serine/threonine kinase activity"/>
    <property type="evidence" value="ECO:0007669"/>
    <property type="project" value="UniProtKB-KW"/>
</dbReference>
<keyword evidence="9" id="KW-1133">Transmembrane helix</keyword>
<gene>
    <name evidence="11" type="ORF">GE115_04720</name>
</gene>
<organism evidence="11 12">
    <name type="scientific">Agromyces agglutinans</name>
    <dbReference type="NCBI Taxonomy" id="2662258"/>
    <lineage>
        <taxon>Bacteria</taxon>
        <taxon>Bacillati</taxon>
        <taxon>Actinomycetota</taxon>
        <taxon>Actinomycetes</taxon>
        <taxon>Micrococcales</taxon>
        <taxon>Microbacteriaceae</taxon>
        <taxon>Agromyces</taxon>
    </lineage>
</organism>
<evidence type="ECO:0000256" key="2">
    <source>
        <dbReference type="ARBA" id="ARBA00022527"/>
    </source>
</evidence>
<comment type="caution">
    <text evidence="11">The sequence shown here is derived from an EMBL/GenBank/DDBJ whole genome shotgun (WGS) entry which is preliminary data.</text>
</comment>
<dbReference type="SMART" id="SM00220">
    <property type="entry name" value="S_TKc"/>
    <property type="match status" value="1"/>
</dbReference>
<keyword evidence="6 7" id="KW-0067">ATP-binding</keyword>
<reference evidence="11 12" key="1">
    <citation type="submission" date="2019-10" db="EMBL/GenBank/DDBJ databases">
        <authorList>
            <person name="Nie G."/>
            <person name="Ming H."/>
            <person name="Yi B."/>
        </authorList>
    </citation>
    <scope>NUCLEOTIDE SEQUENCE [LARGE SCALE GENOMIC DNA]</scope>
    <source>
        <strain evidence="11 12">CFH 90414</strain>
    </source>
</reference>
<keyword evidence="9" id="KW-0812">Transmembrane</keyword>
<dbReference type="PROSITE" id="PS00108">
    <property type="entry name" value="PROTEIN_KINASE_ST"/>
    <property type="match status" value="1"/>
</dbReference>
<dbReference type="AlphaFoldDB" id="A0A6I2FB63"/>
<dbReference type="PROSITE" id="PS50011">
    <property type="entry name" value="PROTEIN_KINASE_DOM"/>
    <property type="match status" value="1"/>
</dbReference>
<accession>A0A6I2FB63</accession>
<keyword evidence="3" id="KW-0808">Transferase</keyword>
<evidence type="ECO:0000256" key="7">
    <source>
        <dbReference type="PROSITE-ProRule" id="PRU10141"/>
    </source>
</evidence>
<evidence type="ECO:0000256" key="9">
    <source>
        <dbReference type="SAM" id="Phobius"/>
    </source>
</evidence>
<dbReference type="Gene3D" id="1.10.510.10">
    <property type="entry name" value="Transferase(Phosphotransferase) domain 1"/>
    <property type="match status" value="1"/>
</dbReference>
<name>A0A6I2FB63_9MICO</name>
<evidence type="ECO:0000256" key="6">
    <source>
        <dbReference type="ARBA" id="ARBA00022840"/>
    </source>
</evidence>
<feature type="transmembrane region" description="Helical" evidence="9">
    <location>
        <begin position="362"/>
        <end position="384"/>
    </location>
</feature>
<dbReference type="CDD" id="cd14014">
    <property type="entry name" value="STKc_PknB_like"/>
    <property type="match status" value="1"/>
</dbReference>
<dbReference type="PROSITE" id="PS00107">
    <property type="entry name" value="PROTEIN_KINASE_ATP"/>
    <property type="match status" value="1"/>
</dbReference>
<feature type="compositionally biased region" description="Basic and acidic residues" evidence="8">
    <location>
        <begin position="332"/>
        <end position="357"/>
    </location>
</feature>
<keyword evidence="9" id="KW-0472">Membrane</keyword>
<evidence type="ECO:0000259" key="10">
    <source>
        <dbReference type="PROSITE" id="PS50011"/>
    </source>
</evidence>
<dbReference type="EC" id="2.7.11.1" evidence="1"/>
<keyword evidence="2" id="KW-0723">Serine/threonine-protein kinase</keyword>
<evidence type="ECO:0000256" key="4">
    <source>
        <dbReference type="ARBA" id="ARBA00022741"/>
    </source>
</evidence>
<keyword evidence="4 7" id="KW-0547">Nucleotide-binding</keyword>
<feature type="region of interest" description="Disordered" evidence="8">
    <location>
        <begin position="286"/>
        <end position="357"/>
    </location>
</feature>
<feature type="compositionally biased region" description="Low complexity" evidence="8">
    <location>
        <begin position="286"/>
        <end position="310"/>
    </location>
</feature>
<evidence type="ECO:0000313" key="12">
    <source>
        <dbReference type="Proteomes" id="UP000431080"/>
    </source>
</evidence>
<evidence type="ECO:0000313" key="11">
    <source>
        <dbReference type="EMBL" id="MRG59173.1"/>
    </source>
</evidence>
<dbReference type="Pfam" id="PF00069">
    <property type="entry name" value="Pkinase"/>
    <property type="match status" value="1"/>
</dbReference>
<keyword evidence="5 11" id="KW-0418">Kinase</keyword>
<dbReference type="SUPFAM" id="SSF56112">
    <property type="entry name" value="Protein kinase-like (PK-like)"/>
    <property type="match status" value="1"/>
</dbReference>
<evidence type="ECO:0000256" key="3">
    <source>
        <dbReference type="ARBA" id="ARBA00022679"/>
    </source>
</evidence>
<dbReference type="PANTHER" id="PTHR43289">
    <property type="entry name" value="MITOGEN-ACTIVATED PROTEIN KINASE KINASE KINASE 20-RELATED"/>
    <property type="match status" value="1"/>
</dbReference>
<dbReference type="GO" id="GO:0005524">
    <property type="term" value="F:ATP binding"/>
    <property type="evidence" value="ECO:0007669"/>
    <property type="project" value="UniProtKB-UniRule"/>
</dbReference>
<dbReference type="Proteomes" id="UP000431080">
    <property type="component" value="Unassembled WGS sequence"/>
</dbReference>
<protein>
    <recommendedName>
        <fullName evidence="1">non-specific serine/threonine protein kinase</fullName>
        <ecNumber evidence="1">2.7.11.1</ecNumber>
    </recommendedName>
</protein>